<accession>A0A1Q8T9M1</accession>
<keyword evidence="9" id="KW-1185">Reference proteome</keyword>
<dbReference type="SUPFAM" id="SSF53383">
    <property type="entry name" value="PLP-dependent transferases"/>
    <property type="match status" value="1"/>
</dbReference>
<evidence type="ECO:0000256" key="2">
    <source>
        <dbReference type="ARBA" id="ARBA00007441"/>
    </source>
</evidence>
<dbReference type="Pfam" id="PF00155">
    <property type="entry name" value="Aminotran_1_2"/>
    <property type="match status" value="1"/>
</dbReference>
<keyword evidence="5" id="KW-0663">Pyridoxal phosphate</keyword>
<organism evidence="8 9">
    <name type="scientific">Chromohalobacter japonicus</name>
    <dbReference type="NCBI Taxonomy" id="223900"/>
    <lineage>
        <taxon>Bacteria</taxon>
        <taxon>Pseudomonadati</taxon>
        <taxon>Pseudomonadota</taxon>
        <taxon>Gammaproteobacteria</taxon>
        <taxon>Oceanospirillales</taxon>
        <taxon>Halomonadaceae</taxon>
        <taxon>Chromohalobacter</taxon>
    </lineage>
</organism>
<dbReference type="InterPro" id="IPR004838">
    <property type="entry name" value="NHTrfase_class1_PyrdxlP-BS"/>
</dbReference>
<dbReference type="InterPro" id="IPR015421">
    <property type="entry name" value="PyrdxlP-dep_Trfase_major"/>
</dbReference>
<dbReference type="GO" id="GO:0008483">
    <property type="term" value="F:transaminase activity"/>
    <property type="evidence" value="ECO:0007669"/>
    <property type="project" value="UniProtKB-KW"/>
</dbReference>
<dbReference type="GO" id="GO:0030170">
    <property type="term" value="F:pyridoxal phosphate binding"/>
    <property type="evidence" value="ECO:0007669"/>
    <property type="project" value="InterPro"/>
</dbReference>
<dbReference type="CDD" id="cd00609">
    <property type="entry name" value="AAT_like"/>
    <property type="match status" value="1"/>
</dbReference>
<evidence type="ECO:0000256" key="6">
    <source>
        <dbReference type="RuleBase" id="RU000481"/>
    </source>
</evidence>
<evidence type="ECO:0000313" key="9">
    <source>
        <dbReference type="Proteomes" id="UP000186806"/>
    </source>
</evidence>
<dbReference type="PROSITE" id="PS00105">
    <property type="entry name" value="AA_TRANSFER_CLASS_1"/>
    <property type="match status" value="1"/>
</dbReference>
<dbReference type="PANTHER" id="PTHR46383:SF1">
    <property type="entry name" value="ASPARTATE AMINOTRANSFERASE"/>
    <property type="match status" value="1"/>
</dbReference>
<dbReference type="EC" id="2.6.1.-" evidence="6"/>
<dbReference type="STRING" id="223900.GCA_000821045_02877"/>
<protein>
    <recommendedName>
        <fullName evidence="6">Aminotransferase</fullName>
        <ecNumber evidence="6">2.6.1.-</ecNumber>
    </recommendedName>
</protein>
<name>A0A1Q8T9M1_9GAMM</name>
<dbReference type="AlphaFoldDB" id="A0A1Q8T9M1"/>
<dbReference type="PANTHER" id="PTHR46383">
    <property type="entry name" value="ASPARTATE AMINOTRANSFERASE"/>
    <property type="match status" value="1"/>
</dbReference>
<dbReference type="EMBL" id="MSDQ01000037">
    <property type="protein sequence ID" value="OLO10379.1"/>
    <property type="molecule type" value="Genomic_DNA"/>
</dbReference>
<dbReference type="InterPro" id="IPR004839">
    <property type="entry name" value="Aminotransferase_I/II_large"/>
</dbReference>
<feature type="domain" description="Aminotransferase class I/classII large" evidence="7">
    <location>
        <begin position="57"/>
        <end position="392"/>
    </location>
</feature>
<comment type="cofactor">
    <cofactor evidence="1 6">
        <name>pyridoxal 5'-phosphate</name>
        <dbReference type="ChEBI" id="CHEBI:597326"/>
    </cofactor>
</comment>
<comment type="caution">
    <text evidence="8">The sequence shown here is derived from an EMBL/GenBank/DDBJ whole genome shotgun (WGS) entry which is preliminary data.</text>
</comment>
<dbReference type="InterPro" id="IPR050596">
    <property type="entry name" value="AspAT/PAT-like"/>
</dbReference>
<comment type="similarity">
    <text evidence="2 6">Belongs to the class-I pyridoxal-phosphate-dependent aminotransferase family.</text>
</comment>
<dbReference type="RefSeq" id="WP_075370125.1">
    <property type="nucleotide sequence ID" value="NZ_MSDQ01000037.1"/>
</dbReference>
<evidence type="ECO:0000313" key="8">
    <source>
        <dbReference type="EMBL" id="OLO10379.1"/>
    </source>
</evidence>
<reference evidence="8 9" key="1">
    <citation type="submission" date="2016-12" db="EMBL/GenBank/DDBJ databases">
        <title>Draft genome sequences of strains Salinicola socius SMB35, Salinicola sp. MH3R3-1 and Chromohalobacter sp. SMB17 from the Verkhnekamsk potash mining region of Russia.</title>
        <authorList>
            <person name="Mavrodi D.V."/>
            <person name="Olsson B.E."/>
            <person name="Korsakova E.S."/>
            <person name="Pyankova A."/>
            <person name="Mavrodi O.V."/>
            <person name="Plotnikova E.G."/>
        </authorList>
    </citation>
    <scope>NUCLEOTIDE SEQUENCE [LARGE SCALE GENOMIC DNA]</scope>
    <source>
        <strain evidence="8 9">SMB17</strain>
    </source>
</reference>
<dbReference type="InterPro" id="IPR015422">
    <property type="entry name" value="PyrdxlP-dep_Trfase_small"/>
</dbReference>
<evidence type="ECO:0000256" key="4">
    <source>
        <dbReference type="ARBA" id="ARBA00022679"/>
    </source>
</evidence>
<proteinExistence type="inferred from homology"/>
<evidence type="ECO:0000256" key="3">
    <source>
        <dbReference type="ARBA" id="ARBA00022576"/>
    </source>
</evidence>
<dbReference type="Gene3D" id="3.40.640.10">
    <property type="entry name" value="Type I PLP-dependent aspartate aminotransferase-like (Major domain)"/>
    <property type="match status" value="1"/>
</dbReference>
<keyword evidence="3 6" id="KW-0032">Aminotransferase</keyword>
<gene>
    <name evidence="8" type="ORF">BTW10_15150</name>
</gene>
<dbReference type="GO" id="GO:0006520">
    <property type="term" value="P:amino acid metabolic process"/>
    <property type="evidence" value="ECO:0007669"/>
    <property type="project" value="InterPro"/>
</dbReference>
<evidence type="ECO:0000256" key="1">
    <source>
        <dbReference type="ARBA" id="ARBA00001933"/>
    </source>
</evidence>
<dbReference type="InterPro" id="IPR015424">
    <property type="entry name" value="PyrdxlP-dep_Trfase"/>
</dbReference>
<dbReference type="Gene3D" id="3.90.1150.10">
    <property type="entry name" value="Aspartate Aminotransferase, domain 1"/>
    <property type="match status" value="1"/>
</dbReference>
<evidence type="ECO:0000259" key="7">
    <source>
        <dbReference type="Pfam" id="PF00155"/>
    </source>
</evidence>
<sequence>MTSSASSSDVPGPAPSAAEWLDRGYADDHNATAASDTLLINEQSRLLETQGRRIIKFGFGQSPFPVFAPAVATLAEHAADKAYLPVQGMAALRENVAAFHRHMDGTDWRAERVLIAPGSKLLLFALMKALPRAEVLIPAPAWVSYAPQARLAGQPAVRLETSFDSRWLITPAQLDRHCREHGPGLRLLILNAPGNPTGLSYEPEMQLELAEVAKRHGVLVLADEIYGPLHHRGEHRPFALDYPEGTLTTSGLSKWCGAGGWRLGVLNVTEALGDALLTRLLGIASETWSSVASPIQAAAITAYSVTPELETYLETQRRWLRSVGQWCAQRLEAVGVRTHAPDGGFYLFPDFSAYREVLRARGIITSAELTATLLEEAGIALLPGSAFGCEATQLTARLAYVDFDGAALLERDCPDDPEAVMAVPELATVRHGIEALAAWLNAA</sequence>
<dbReference type="Proteomes" id="UP000186806">
    <property type="component" value="Unassembled WGS sequence"/>
</dbReference>
<evidence type="ECO:0000256" key="5">
    <source>
        <dbReference type="ARBA" id="ARBA00022898"/>
    </source>
</evidence>
<keyword evidence="4 6" id="KW-0808">Transferase</keyword>